<dbReference type="Proteomes" id="UP000693946">
    <property type="component" value="Linkage Group LG13"/>
</dbReference>
<organism evidence="2 3">
    <name type="scientific">Solea senegalensis</name>
    <name type="common">Senegalese sole</name>
    <dbReference type="NCBI Taxonomy" id="28829"/>
    <lineage>
        <taxon>Eukaryota</taxon>
        <taxon>Metazoa</taxon>
        <taxon>Chordata</taxon>
        <taxon>Craniata</taxon>
        <taxon>Vertebrata</taxon>
        <taxon>Euteleostomi</taxon>
        <taxon>Actinopterygii</taxon>
        <taxon>Neopterygii</taxon>
        <taxon>Teleostei</taxon>
        <taxon>Neoteleostei</taxon>
        <taxon>Acanthomorphata</taxon>
        <taxon>Carangaria</taxon>
        <taxon>Pleuronectiformes</taxon>
        <taxon>Pleuronectoidei</taxon>
        <taxon>Soleidae</taxon>
        <taxon>Solea</taxon>
    </lineage>
</organism>
<keyword evidence="3" id="KW-1185">Reference proteome</keyword>
<feature type="compositionally biased region" description="Polar residues" evidence="1">
    <location>
        <begin position="60"/>
        <end position="74"/>
    </location>
</feature>
<evidence type="ECO:0000256" key="1">
    <source>
        <dbReference type="SAM" id="MobiDB-lite"/>
    </source>
</evidence>
<name>A0AAV6SGN6_SOLSE</name>
<feature type="compositionally biased region" description="Basic residues" evidence="1">
    <location>
        <begin position="32"/>
        <end position="42"/>
    </location>
</feature>
<proteinExistence type="predicted"/>
<protein>
    <submittedName>
        <fullName evidence="2">Uncharacterized protein</fullName>
    </submittedName>
</protein>
<sequence>MTTALTNRHRGNRAPSTNGVIESVKANGRPRPSSKCRVHTHNRANLETTTRRRAPIENHSAAQTGHTRTQAPVL</sequence>
<evidence type="ECO:0000313" key="2">
    <source>
        <dbReference type="EMBL" id="KAG7516941.1"/>
    </source>
</evidence>
<evidence type="ECO:0000313" key="3">
    <source>
        <dbReference type="Proteomes" id="UP000693946"/>
    </source>
</evidence>
<dbReference type="EMBL" id="JAGKHQ010000005">
    <property type="protein sequence ID" value="KAG7516941.1"/>
    <property type="molecule type" value="Genomic_DNA"/>
</dbReference>
<feature type="region of interest" description="Disordered" evidence="1">
    <location>
        <begin position="1"/>
        <end position="74"/>
    </location>
</feature>
<gene>
    <name evidence="2" type="ORF">JOB18_044606</name>
</gene>
<dbReference type="AlphaFoldDB" id="A0AAV6SGN6"/>
<accession>A0AAV6SGN6</accession>
<comment type="caution">
    <text evidence="2">The sequence shown here is derived from an EMBL/GenBank/DDBJ whole genome shotgun (WGS) entry which is preliminary data.</text>
</comment>
<reference evidence="2 3" key="1">
    <citation type="journal article" date="2021" name="Sci. Rep.">
        <title>Chromosome anchoring in Senegalese sole (Solea senegalensis) reveals sex-associated markers and genome rearrangements in flatfish.</title>
        <authorList>
            <person name="Guerrero-Cozar I."/>
            <person name="Gomez-Garrido J."/>
            <person name="Berbel C."/>
            <person name="Martinez-Blanch J.F."/>
            <person name="Alioto T."/>
            <person name="Claros M.G."/>
            <person name="Gagnaire P.A."/>
            <person name="Manchado M."/>
        </authorList>
    </citation>
    <scope>NUCLEOTIDE SEQUENCE [LARGE SCALE GENOMIC DNA]</scope>
    <source>
        <strain evidence="2">Sse05_10M</strain>
    </source>
</reference>